<dbReference type="SUPFAM" id="SSF51445">
    <property type="entry name" value="(Trans)glycosidases"/>
    <property type="match status" value="1"/>
</dbReference>
<dbReference type="InterPro" id="IPR001547">
    <property type="entry name" value="Glyco_hydro_5"/>
</dbReference>
<name>A0A3E5BDD6_9BACE</name>
<feature type="compositionally biased region" description="Pro residues" evidence="3">
    <location>
        <begin position="31"/>
        <end position="40"/>
    </location>
</feature>
<gene>
    <name evidence="5" type="ORF">DXB65_11455</name>
</gene>
<evidence type="ECO:0000256" key="3">
    <source>
        <dbReference type="SAM" id="MobiDB-lite"/>
    </source>
</evidence>
<reference evidence="5 6" key="1">
    <citation type="submission" date="2018-08" db="EMBL/GenBank/DDBJ databases">
        <title>A genome reference for cultivated species of the human gut microbiota.</title>
        <authorList>
            <person name="Zou Y."/>
            <person name="Xue W."/>
            <person name="Luo G."/>
        </authorList>
    </citation>
    <scope>NUCLEOTIDE SEQUENCE [LARGE SCALE GENOMIC DNA]</scope>
    <source>
        <strain evidence="5 6">OM05-15BH</strain>
    </source>
</reference>
<dbReference type="AlphaFoldDB" id="A0A3E5BDD6"/>
<protein>
    <recommendedName>
        <fullName evidence="4">BIG2 domain-containing protein</fullName>
    </recommendedName>
</protein>
<dbReference type="EMBL" id="QSUL01000007">
    <property type="protein sequence ID" value="RGN35429.1"/>
    <property type="molecule type" value="Genomic_DNA"/>
</dbReference>
<organism evidence="5 6">
    <name type="scientific">Bacteroides oleiciplenus</name>
    <dbReference type="NCBI Taxonomy" id="626931"/>
    <lineage>
        <taxon>Bacteria</taxon>
        <taxon>Pseudomonadati</taxon>
        <taxon>Bacteroidota</taxon>
        <taxon>Bacteroidia</taxon>
        <taxon>Bacteroidales</taxon>
        <taxon>Bacteroidaceae</taxon>
        <taxon>Bacteroides</taxon>
    </lineage>
</organism>
<sequence length="655" mass="72748">MKRIIKELFFLGFILLLTSCSDDPIQEVAPPEEPVGPVEPEPGDDNNSLPLLSVVGRYLKNTKGEIVNLHGFTQTYSPYFNNGAWSNYDVQTCLNYNKRMVDGILTAGWKFNFVRLHLDPYWSDDTSMPYVRYEGHERFSEARFRKYLDELFVPMAEYFISKGMYVVMRPPGVCPNREPADKYQGIEVGDTYQQFLLKVWDIVSQHAKLKNNSGIMFELANEPVNIKGTDGVYGSTGDACFANTKIYFQAIVDKIRSHCNNIIWVPGLAYQSSYAGYATHRIEGENIGFAVHCYPGWYGSDAEQDSGEGIGSSTGGGYEAFQRGWDAQVGPVAAFAPIMVTEIDWAPKKYDATWGKSVTGTAGGEGFGANFKYIADNSGNVSWLFFTTRSHELAAFKDVPGEPGNYTFLNDPEACPWAMYHWFKEYAEGMVVNGELEKLELVGQEGELRLQMGGTNYLKVKATYSDETSRMVTAEADINSSNTAVLKVERAGKLVAVAPGEATITVTYQSATGVSKQLSLKVTVISPFSLTADVFNPSIWENGTFDEATRTLVTRQYGFGGWQYADGLDLSGYKTLTVELGNDSESSVSFRLFDKTSYWTKPATYNFGSSRKVVVELNRMIDEDGVKIDSSHLYIVGFWSMGGKPIIIANIALAN</sequence>
<feature type="domain" description="BIG2" evidence="4">
    <location>
        <begin position="435"/>
        <end position="518"/>
    </location>
</feature>
<keyword evidence="1" id="KW-0378">Hydrolase</keyword>
<evidence type="ECO:0000256" key="1">
    <source>
        <dbReference type="ARBA" id="ARBA00022801"/>
    </source>
</evidence>
<dbReference type="InterPro" id="IPR017853">
    <property type="entry name" value="GH"/>
</dbReference>
<keyword evidence="2" id="KW-0326">Glycosidase</keyword>
<accession>A0A3E5BDD6</accession>
<feature type="region of interest" description="Disordered" evidence="3">
    <location>
        <begin position="27"/>
        <end position="47"/>
    </location>
</feature>
<evidence type="ECO:0000259" key="4">
    <source>
        <dbReference type="SMART" id="SM00635"/>
    </source>
</evidence>
<comment type="caution">
    <text evidence="5">The sequence shown here is derived from an EMBL/GenBank/DDBJ whole genome shotgun (WGS) entry which is preliminary data.</text>
</comment>
<dbReference type="Gene3D" id="3.20.20.80">
    <property type="entry name" value="Glycosidases"/>
    <property type="match status" value="1"/>
</dbReference>
<dbReference type="InterPro" id="IPR003343">
    <property type="entry name" value="Big_2"/>
</dbReference>
<dbReference type="Pfam" id="PF00150">
    <property type="entry name" value="Cellulase"/>
    <property type="match status" value="1"/>
</dbReference>
<proteinExistence type="predicted"/>
<dbReference type="GO" id="GO:0000272">
    <property type="term" value="P:polysaccharide catabolic process"/>
    <property type="evidence" value="ECO:0007669"/>
    <property type="project" value="InterPro"/>
</dbReference>
<dbReference type="Proteomes" id="UP000260983">
    <property type="component" value="Unassembled WGS sequence"/>
</dbReference>
<dbReference type="PROSITE" id="PS51257">
    <property type="entry name" value="PROKAR_LIPOPROTEIN"/>
    <property type="match status" value="1"/>
</dbReference>
<evidence type="ECO:0000313" key="5">
    <source>
        <dbReference type="EMBL" id="RGN35429.1"/>
    </source>
</evidence>
<dbReference type="SMART" id="SM00635">
    <property type="entry name" value="BID_2"/>
    <property type="match status" value="1"/>
</dbReference>
<dbReference type="GO" id="GO:0004553">
    <property type="term" value="F:hydrolase activity, hydrolyzing O-glycosyl compounds"/>
    <property type="evidence" value="ECO:0007669"/>
    <property type="project" value="InterPro"/>
</dbReference>
<evidence type="ECO:0000256" key="2">
    <source>
        <dbReference type="ARBA" id="ARBA00023295"/>
    </source>
</evidence>
<evidence type="ECO:0000313" key="6">
    <source>
        <dbReference type="Proteomes" id="UP000260983"/>
    </source>
</evidence>
<dbReference type="Gene3D" id="2.60.40.1080">
    <property type="match status" value="1"/>
</dbReference>
<dbReference type="RefSeq" id="WP_117724410.1">
    <property type="nucleotide sequence ID" value="NZ_QSUL01000007.1"/>
</dbReference>